<accession>A0A5B2VD74</accession>
<protein>
    <submittedName>
        <fullName evidence="7">Patatin</fullName>
    </submittedName>
</protein>
<dbReference type="PANTHER" id="PTHR14226">
    <property type="entry name" value="NEUROPATHY TARGET ESTERASE/SWISS CHEESE D.MELANOGASTER"/>
    <property type="match status" value="1"/>
</dbReference>
<evidence type="ECO:0000256" key="2">
    <source>
        <dbReference type="ARBA" id="ARBA00022963"/>
    </source>
</evidence>
<feature type="chain" id="PRO_5022788867" evidence="5">
    <location>
        <begin position="23"/>
        <end position="388"/>
    </location>
</feature>
<dbReference type="OrthoDB" id="323481at2"/>
<dbReference type="InterPro" id="IPR002641">
    <property type="entry name" value="PNPLA_dom"/>
</dbReference>
<dbReference type="GO" id="GO:0016787">
    <property type="term" value="F:hydrolase activity"/>
    <property type="evidence" value="ECO:0007669"/>
    <property type="project" value="UniProtKB-UniRule"/>
</dbReference>
<proteinExistence type="predicted"/>
<gene>
    <name evidence="7" type="ORF">F0L46_12185</name>
</gene>
<evidence type="ECO:0000256" key="3">
    <source>
        <dbReference type="ARBA" id="ARBA00023098"/>
    </source>
</evidence>
<dbReference type="EMBL" id="VUOA01000021">
    <property type="protein sequence ID" value="KAA2237021.1"/>
    <property type="molecule type" value="Genomic_DNA"/>
</dbReference>
<keyword evidence="3 4" id="KW-0443">Lipid metabolism</keyword>
<keyword evidence="8" id="KW-1185">Reference proteome</keyword>
<dbReference type="SUPFAM" id="SSF52151">
    <property type="entry name" value="FabD/lysophospholipase-like"/>
    <property type="match status" value="1"/>
</dbReference>
<feature type="short sequence motif" description="DGA/G" evidence="4">
    <location>
        <begin position="254"/>
        <end position="256"/>
    </location>
</feature>
<reference evidence="7 8" key="2">
    <citation type="submission" date="2019-09" db="EMBL/GenBank/DDBJ databases">
        <authorList>
            <person name="Jin C."/>
        </authorList>
    </citation>
    <scope>NUCLEOTIDE SEQUENCE [LARGE SCALE GENOMIC DNA]</scope>
    <source>
        <strain evidence="7 8">BN140002</strain>
    </source>
</reference>
<evidence type="ECO:0000256" key="5">
    <source>
        <dbReference type="SAM" id="SignalP"/>
    </source>
</evidence>
<dbReference type="AlphaFoldDB" id="A0A5B2VD74"/>
<dbReference type="InterPro" id="IPR016035">
    <property type="entry name" value="Acyl_Trfase/lysoPLipase"/>
</dbReference>
<dbReference type="Pfam" id="PF01734">
    <property type="entry name" value="Patatin"/>
    <property type="match status" value="1"/>
</dbReference>
<dbReference type="GO" id="GO:0016042">
    <property type="term" value="P:lipid catabolic process"/>
    <property type="evidence" value="ECO:0007669"/>
    <property type="project" value="UniProtKB-UniRule"/>
</dbReference>
<evidence type="ECO:0000256" key="1">
    <source>
        <dbReference type="ARBA" id="ARBA00022801"/>
    </source>
</evidence>
<feature type="short sequence motif" description="GXSXG" evidence="4">
    <location>
        <begin position="113"/>
        <end position="117"/>
    </location>
</feature>
<dbReference type="Gene3D" id="3.40.1090.10">
    <property type="entry name" value="Cytosolic phospholipase A2 catalytic domain"/>
    <property type="match status" value="1"/>
</dbReference>
<feature type="short sequence motif" description="GXGXXG" evidence="4">
    <location>
        <begin position="84"/>
        <end position="89"/>
    </location>
</feature>
<feature type="signal peptide" evidence="5">
    <location>
        <begin position="1"/>
        <end position="22"/>
    </location>
</feature>
<evidence type="ECO:0000256" key="4">
    <source>
        <dbReference type="PROSITE-ProRule" id="PRU01161"/>
    </source>
</evidence>
<feature type="active site" description="Nucleophile" evidence="4">
    <location>
        <position position="115"/>
    </location>
</feature>
<evidence type="ECO:0000313" key="7">
    <source>
        <dbReference type="EMBL" id="KAA2237021.1"/>
    </source>
</evidence>
<feature type="domain" description="PNPLA" evidence="6">
    <location>
        <begin position="80"/>
        <end position="267"/>
    </location>
</feature>
<evidence type="ECO:0000313" key="8">
    <source>
        <dbReference type="Proteomes" id="UP000323142"/>
    </source>
</evidence>
<dbReference type="PANTHER" id="PTHR14226:SF74">
    <property type="entry name" value="BLR4684 PROTEIN"/>
    <property type="match status" value="1"/>
</dbReference>
<organism evidence="7 8">
    <name type="scientific">Salinarimonas soli</name>
    <dbReference type="NCBI Taxonomy" id="1638099"/>
    <lineage>
        <taxon>Bacteria</taxon>
        <taxon>Pseudomonadati</taxon>
        <taxon>Pseudomonadota</taxon>
        <taxon>Alphaproteobacteria</taxon>
        <taxon>Hyphomicrobiales</taxon>
        <taxon>Salinarimonadaceae</taxon>
        <taxon>Salinarimonas</taxon>
    </lineage>
</organism>
<reference evidence="7 8" key="1">
    <citation type="submission" date="2019-09" db="EMBL/GenBank/DDBJ databases">
        <title>Salinarimonas rosea gen. nov., sp. nov., a new member of the a-2 subgroup of the Proteobacteria.</title>
        <authorList>
            <person name="Liu J."/>
        </authorList>
    </citation>
    <scope>NUCLEOTIDE SEQUENCE [LARGE SCALE GENOMIC DNA]</scope>
    <source>
        <strain evidence="7 8">BN140002</strain>
    </source>
</reference>
<keyword evidence="5" id="KW-0732">Signal</keyword>
<keyword evidence="1 4" id="KW-0378">Hydrolase</keyword>
<dbReference type="RefSeq" id="WP_149817858.1">
    <property type="nucleotide sequence ID" value="NZ_VUOA01000021.1"/>
</dbReference>
<name>A0A5B2VD74_9HYPH</name>
<sequence>MANLRCVRVFVFGLALAAPALASAGTVADKERSRDRTPYTMEEAVAATPVGIPGVRFFGDDPEAFRAAVEAAPGATRPWLVLSGGGENGAYGAGVLNGWMKAGTRPSFGVVTGASTGALIAPFAFAGPAFDESLRTAYTTIDAADIFEVGNEGESLLDTWPMQKMLERFVTPELLRAVAAGHAEGRRLFVLTTDVDLQRPVVWDMGAIASRGGDDALTLFRRVLLASASIPGAFPPVYLEAEAGGRRFGEMHVDGGVTSPFFVAPERTLLAGTARLPAERVYVLINYGLRPDFQVTERTTVTILGRAMAAAIQAGTRAAIASATGFARRTGTTIDFAHIDDGFKATTSKAFDRRYMQALFAYGEDAGRAGNAFRRDPLGIAARTVAGR</sequence>
<evidence type="ECO:0000259" key="6">
    <source>
        <dbReference type="PROSITE" id="PS51635"/>
    </source>
</evidence>
<dbReference type="PROSITE" id="PS51635">
    <property type="entry name" value="PNPLA"/>
    <property type="match status" value="1"/>
</dbReference>
<dbReference type="InterPro" id="IPR050301">
    <property type="entry name" value="NTE"/>
</dbReference>
<comment type="caution">
    <text evidence="7">The sequence shown here is derived from an EMBL/GenBank/DDBJ whole genome shotgun (WGS) entry which is preliminary data.</text>
</comment>
<dbReference type="Proteomes" id="UP000323142">
    <property type="component" value="Unassembled WGS sequence"/>
</dbReference>
<feature type="active site" description="Proton acceptor" evidence="4">
    <location>
        <position position="254"/>
    </location>
</feature>
<keyword evidence="2 4" id="KW-0442">Lipid degradation</keyword>